<dbReference type="RefSeq" id="WP_110016751.1">
    <property type="nucleotide sequence ID" value="NZ_QGTJ01000001.1"/>
</dbReference>
<dbReference type="Proteomes" id="UP000246569">
    <property type="component" value="Unassembled WGS sequence"/>
</dbReference>
<dbReference type="InterPro" id="IPR001017">
    <property type="entry name" value="DH_E1"/>
</dbReference>
<dbReference type="EMBL" id="QGTJ01000001">
    <property type="protein sequence ID" value="PWV65757.1"/>
    <property type="molecule type" value="Genomic_DNA"/>
</dbReference>
<dbReference type="GO" id="GO:0009083">
    <property type="term" value="P:branched-chain amino acid catabolic process"/>
    <property type="evidence" value="ECO:0007669"/>
    <property type="project" value="TreeGrafter"/>
</dbReference>
<keyword evidence="2 4" id="KW-0560">Oxidoreductase</keyword>
<dbReference type="EC" id="1.2.4.1" evidence="4"/>
<dbReference type="InterPro" id="IPR017596">
    <property type="entry name" value="PdhA/BkdA"/>
</dbReference>
<evidence type="ECO:0000313" key="7">
    <source>
        <dbReference type="Proteomes" id="UP000246569"/>
    </source>
</evidence>
<dbReference type="CDD" id="cd02000">
    <property type="entry name" value="TPP_E1_PDC_ADC_BCADC"/>
    <property type="match status" value="1"/>
</dbReference>
<evidence type="ECO:0000259" key="5">
    <source>
        <dbReference type="Pfam" id="PF00676"/>
    </source>
</evidence>
<dbReference type="InterPro" id="IPR050771">
    <property type="entry name" value="Alpha-ketoacid_DH_E1_comp"/>
</dbReference>
<sequence>MSVVAHFDVHRVQYLDAGSHLVADAPALARDRAHLSALYRAMVRTRIFDAKAVALQRTGRLGTYAACLGQEAIGVCIADRMQTNDVLLPSYRETAAYLGRGVRMEELLLYWGGDERGMDFADDREDFPICVPIATQLTQATGVAAAFAYRSEARVAVAVCGDGATSQGDFYAALNLAGAWTLPFICVVNNNQWAISVARKAQSAAQTLAQKAIAAGIHGVQVDGNDPIALCSVLDVALDRARRGGGATLIEALSYRLCDHTTADDAARYRPLEEVEAARQSEPVVRLRRYLHAQGWWNADDEEALKNACSTEVDGAVERYLATPAPEPTAMFDHLYASLPAPLQAPRAALAARGSDA</sequence>
<dbReference type="OrthoDB" id="9766715at2"/>
<evidence type="ECO:0000256" key="4">
    <source>
        <dbReference type="RuleBase" id="RU366007"/>
    </source>
</evidence>
<evidence type="ECO:0000313" key="6">
    <source>
        <dbReference type="EMBL" id="PWV65757.1"/>
    </source>
</evidence>
<keyword evidence="3 4" id="KW-0786">Thiamine pyrophosphate</keyword>
<feature type="domain" description="Dehydrogenase E1 component" evidence="5">
    <location>
        <begin position="39"/>
        <end position="328"/>
    </location>
</feature>
<dbReference type="Pfam" id="PF00676">
    <property type="entry name" value="E1_dh"/>
    <property type="match status" value="1"/>
</dbReference>
<name>A0A317MZX3_9GAMM</name>
<gene>
    <name evidence="6" type="ORF">C7443_101242</name>
</gene>
<dbReference type="AlphaFoldDB" id="A0A317MZX3"/>
<comment type="catalytic activity">
    <reaction evidence="4">
        <text>N(6)-[(R)-lipoyl]-L-lysyl-[protein] + pyruvate + H(+) = N(6)-[(R)-S(8)-acetyldihydrolipoyl]-L-lysyl-[protein] + CO2</text>
        <dbReference type="Rhea" id="RHEA:19189"/>
        <dbReference type="Rhea" id="RHEA-COMP:10474"/>
        <dbReference type="Rhea" id="RHEA-COMP:10478"/>
        <dbReference type="ChEBI" id="CHEBI:15361"/>
        <dbReference type="ChEBI" id="CHEBI:15378"/>
        <dbReference type="ChEBI" id="CHEBI:16526"/>
        <dbReference type="ChEBI" id="CHEBI:83099"/>
        <dbReference type="ChEBI" id="CHEBI:83111"/>
        <dbReference type="EC" id="1.2.4.1"/>
    </reaction>
</comment>
<dbReference type="PANTHER" id="PTHR43380">
    <property type="entry name" value="2-OXOISOVALERATE DEHYDROGENASE SUBUNIT ALPHA, MITOCHONDRIAL"/>
    <property type="match status" value="1"/>
</dbReference>
<dbReference type="InterPro" id="IPR029061">
    <property type="entry name" value="THDP-binding"/>
</dbReference>
<keyword evidence="4 6" id="KW-0670">Pyruvate</keyword>
<dbReference type="Gene3D" id="3.40.50.970">
    <property type="match status" value="1"/>
</dbReference>
<evidence type="ECO:0000256" key="3">
    <source>
        <dbReference type="ARBA" id="ARBA00023052"/>
    </source>
</evidence>
<accession>A0A317MZX3</accession>
<reference evidence="6 7" key="1">
    <citation type="submission" date="2018-05" db="EMBL/GenBank/DDBJ databases">
        <title>Genomic Encyclopedia of Type Strains, Phase IV (KMG-IV): sequencing the most valuable type-strain genomes for metagenomic binning, comparative biology and taxonomic classification.</title>
        <authorList>
            <person name="Goeker M."/>
        </authorList>
    </citation>
    <scope>NUCLEOTIDE SEQUENCE [LARGE SCALE GENOMIC DNA]</scope>
    <source>
        <strain evidence="6 7">DSM 23606</strain>
    </source>
</reference>
<protein>
    <recommendedName>
        <fullName evidence="4">Pyruvate dehydrogenase E1 component subunit alpha</fullName>
        <ecNumber evidence="4">1.2.4.1</ecNumber>
    </recommendedName>
</protein>
<organism evidence="6 7">
    <name type="scientific">Plasticicumulans acidivorans</name>
    <dbReference type="NCBI Taxonomy" id="886464"/>
    <lineage>
        <taxon>Bacteria</taxon>
        <taxon>Pseudomonadati</taxon>
        <taxon>Pseudomonadota</taxon>
        <taxon>Gammaproteobacteria</taxon>
        <taxon>Candidatus Competibacteraceae</taxon>
        <taxon>Plasticicumulans</taxon>
    </lineage>
</organism>
<comment type="cofactor">
    <cofactor evidence="1 4">
        <name>thiamine diphosphate</name>
        <dbReference type="ChEBI" id="CHEBI:58937"/>
    </cofactor>
</comment>
<comment type="subunit">
    <text evidence="4">Heterodimer of an alpha and a beta chain.</text>
</comment>
<evidence type="ECO:0000256" key="1">
    <source>
        <dbReference type="ARBA" id="ARBA00001964"/>
    </source>
</evidence>
<proteinExistence type="predicted"/>
<dbReference type="SUPFAM" id="SSF52518">
    <property type="entry name" value="Thiamin diphosphate-binding fold (THDP-binding)"/>
    <property type="match status" value="1"/>
</dbReference>
<dbReference type="GO" id="GO:0004739">
    <property type="term" value="F:pyruvate dehydrogenase (acetyl-transferring) activity"/>
    <property type="evidence" value="ECO:0007669"/>
    <property type="project" value="UniProtKB-UniRule"/>
</dbReference>
<keyword evidence="7" id="KW-1185">Reference proteome</keyword>
<evidence type="ECO:0000256" key="2">
    <source>
        <dbReference type="ARBA" id="ARBA00023002"/>
    </source>
</evidence>
<comment type="caution">
    <text evidence="6">The sequence shown here is derived from an EMBL/GenBank/DDBJ whole genome shotgun (WGS) entry which is preliminary data.</text>
</comment>
<dbReference type="NCBIfam" id="TIGR03181">
    <property type="entry name" value="PDH_E1_alph_x"/>
    <property type="match status" value="1"/>
</dbReference>
<dbReference type="PANTHER" id="PTHR43380:SF1">
    <property type="entry name" value="2-OXOISOVALERATE DEHYDROGENASE SUBUNIT ALPHA, MITOCHONDRIAL"/>
    <property type="match status" value="1"/>
</dbReference>
<comment type="function">
    <text evidence="4">The pyruvate dehydrogenase complex catalyzes the overall conversion of pyruvate to acetyl-CoA and CO(2). It contains multiple copies of three enzymatic components: pyruvate dehydrogenase (E1), dihydrolipoamide acetyltransferase (E2) and lipoamide dehydrogenase (E3).</text>
</comment>